<dbReference type="SUPFAM" id="SSF46955">
    <property type="entry name" value="Putative DNA-binding domain"/>
    <property type="match status" value="1"/>
</dbReference>
<reference evidence="2 3" key="1">
    <citation type="submission" date="2019-07" db="EMBL/GenBank/DDBJ databases">
        <title>Whole genome shotgun sequence of Methylobacterium gnaphalii NBRC 107716.</title>
        <authorList>
            <person name="Hosoyama A."/>
            <person name="Uohara A."/>
            <person name="Ohji S."/>
            <person name="Ichikawa N."/>
        </authorList>
    </citation>
    <scope>NUCLEOTIDE SEQUENCE [LARGE SCALE GENOMIC DNA]</scope>
    <source>
        <strain evidence="2 3">NBRC 107716</strain>
    </source>
</reference>
<dbReference type="InterPro" id="IPR041657">
    <property type="entry name" value="HTH_17"/>
</dbReference>
<dbReference type="Proteomes" id="UP000321750">
    <property type="component" value="Unassembled WGS sequence"/>
</dbReference>
<gene>
    <name evidence="2" type="ORF">MGN01_43730</name>
</gene>
<dbReference type="InterPro" id="IPR009061">
    <property type="entry name" value="DNA-bd_dom_put_sf"/>
</dbReference>
<feature type="domain" description="Helix-turn-helix" evidence="1">
    <location>
        <begin position="14"/>
        <end position="63"/>
    </location>
</feature>
<organism evidence="2 3">
    <name type="scientific">Methylobacterium gnaphalii</name>
    <dbReference type="NCBI Taxonomy" id="1010610"/>
    <lineage>
        <taxon>Bacteria</taxon>
        <taxon>Pseudomonadati</taxon>
        <taxon>Pseudomonadota</taxon>
        <taxon>Alphaproteobacteria</taxon>
        <taxon>Hyphomicrobiales</taxon>
        <taxon>Methylobacteriaceae</taxon>
        <taxon>Methylobacterium</taxon>
    </lineage>
</organism>
<dbReference type="Pfam" id="PF12728">
    <property type="entry name" value="HTH_17"/>
    <property type="match status" value="1"/>
</dbReference>
<evidence type="ECO:0000259" key="1">
    <source>
        <dbReference type="Pfam" id="PF12728"/>
    </source>
</evidence>
<sequence length="75" mass="7977">MTAPVPACSADALLTEMQAAHLLSLTPRTLQTWRLRGSGPAFECFGSRVRYRQATLAAWLSARTVSTAAAGEGAR</sequence>
<dbReference type="EMBL" id="BJZV01000046">
    <property type="protein sequence ID" value="GEP12528.1"/>
    <property type="molecule type" value="Genomic_DNA"/>
</dbReference>
<name>A0A512JRE3_9HYPH</name>
<protein>
    <recommendedName>
        <fullName evidence="1">Helix-turn-helix domain-containing protein</fullName>
    </recommendedName>
</protein>
<dbReference type="AlphaFoldDB" id="A0A512JRE3"/>
<keyword evidence="3" id="KW-1185">Reference proteome</keyword>
<proteinExistence type="predicted"/>
<accession>A0A512JRE3</accession>
<evidence type="ECO:0000313" key="2">
    <source>
        <dbReference type="EMBL" id="GEP12528.1"/>
    </source>
</evidence>
<evidence type="ECO:0000313" key="3">
    <source>
        <dbReference type="Proteomes" id="UP000321750"/>
    </source>
</evidence>
<dbReference type="OrthoDB" id="7364180at2"/>
<dbReference type="RefSeq" id="WP_147048886.1">
    <property type="nucleotide sequence ID" value="NZ_BJZV01000046.1"/>
</dbReference>
<comment type="caution">
    <text evidence="2">The sequence shown here is derived from an EMBL/GenBank/DDBJ whole genome shotgun (WGS) entry which is preliminary data.</text>
</comment>